<dbReference type="AlphaFoldDB" id="A0A4V2E1S7"/>
<accession>A0A4V2E1S7</accession>
<dbReference type="EMBL" id="QVFV01000010">
    <property type="protein sequence ID" value="RZM75093.1"/>
    <property type="molecule type" value="Genomic_DNA"/>
</dbReference>
<keyword evidence="3" id="KW-1185">Reference proteome</keyword>
<dbReference type="InterPro" id="IPR035923">
    <property type="entry name" value="TT1751-like_sf"/>
</dbReference>
<dbReference type="SUPFAM" id="SSF103247">
    <property type="entry name" value="TT1751-like"/>
    <property type="match status" value="1"/>
</dbReference>
<evidence type="ECO:0000313" key="3">
    <source>
        <dbReference type="Proteomes" id="UP000292459"/>
    </source>
</evidence>
<dbReference type="Pfam" id="PF03625">
    <property type="entry name" value="DUF302"/>
    <property type="match status" value="1"/>
</dbReference>
<dbReference type="PANTHER" id="PTHR38342">
    <property type="entry name" value="SLR5037 PROTEIN"/>
    <property type="match status" value="1"/>
</dbReference>
<dbReference type="InterPro" id="IPR005180">
    <property type="entry name" value="DUF302"/>
</dbReference>
<name>A0A4V2E1S7_9CYAN</name>
<dbReference type="PANTHER" id="PTHR38342:SF2">
    <property type="entry name" value="INNER MEMBRANE OR EXPORTED"/>
    <property type="match status" value="1"/>
</dbReference>
<organism evidence="2 3">
    <name type="scientific">Leptolyngbya iicbica LK</name>
    <dbReference type="NCBI Taxonomy" id="2294035"/>
    <lineage>
        <taxon>Bacteria</taxon>
        <taxon>Bacillati</taxon>
        <taxon>Cyanobacteriota</taxon>
        <taxon>Cyanophyceae</taxon>
        <taxon>Leptolyngbyales</taxon>
        <taxon>Leptolyngbyaceae</taxon>
        <taxon>Leptolyngbya group</taxon>
        <taxon>Leptolyngbya</taxon>
        <taxon>Leptolyngbya iicbica</taxon>
    </lineage>
</organism>
<dbReference type="Gene3D" id="3.30.310.70">
    <property type="entry name" value="TT1751-like domain"/>
    <property type="match status" value="1"/>
</dbReference>
<evidence type="ECO:0000259" key="1">
    <source>
        <dbReference type="Pfam" id="PF03625"/>
    </source>
</evidence>
<sequence length="155" mass="16929">MATAILFCGTIATVNVPVAAQSSMTETGLIQVSSEFSVEETSDRLAALFAERRLNVFARIDHAQNAASVGKDLRPTTLFIFGNPAVGTPLMQCNQSVAIDLPQKMLVWQDADDQVWLTYNDPQYLNARHDLTGCEMVIDRIGQVLGDIAQQATQD</sequence>
<gene>
    <name evidence="2" type="ORF">DYY88_22170</name>
</gene>
<proteinExistence type="predicted"/>
<dbReference type="OrthoDB" id="9797709at2"/>
<evidence type="ECO:0000313" key="2">
    <source>
        <dbReference type="EMBL" id="RZM75093.1"/>
    </source>
</evidence>
<protein>
    <submittedName>
        <fullName evidence="2">DUF302 domain-containing protein</fullName>
    </submittedName>
</protein>
<reference evidence="2 3" key="1">
    <citation type="submission" date="2018-11" db="EMBL/GenBank/DDBJ databases">
        <title>Whole genome sequencing of an environmental sample.</title>
        <authorList>
            <person name="Sarangi A.N."/>
            <person name="Singh D."/>
            <person name="Tripathy S."/>
        </authorList>
    </citation>
    <scope>NUCLEOTIDE SEQUENCE [LARGE SCALE GENOMIC DNA]</scope>
    <source>
        <strain evidence="2 3">Lakshadweep</strain>
    </source>
</reference>
<feature type="domain" description="DUF302" evidence="1">
    <location>
        <begin position="60"/>
        <end position="122"/>
    </location>
</feature>
<comment type="caution">
    <text evidence="2">The sequence shown here is derived from an EMBL/GenBank/DDBJ whole genome shotgun (WGS) entry which is preliminary data.</text>
</comment>
<dbReference type="Proteomes" id="UP000292459">
    <property type="component" value="Unassembled WGS sequence"/>
</dbReference>
<dbReference type="CDD" id="cd14797">
    <property type="entry name" value="DUF302"/>
    <property type="match status" value="1"/>
</dbReference>